<dbReference type="GO" id="GO:0032153">
    <property type="term" value="C:cell division site"/>
    <property type="evidence" value="ECO:0007669"/>
    <property type="project" value="TreeGrafter"/>
</dbReference>
<dbReference type="PANTHER" id="PTHR30474">
    <property type="entry name" value="CELL CYCLE PROTEIN"/>
    <property type="match status" value="1"/>
</dbReference>
<evidence type="ECO:0000313" key="10">
    <source>
        <dbReference type="Proteomes" id="UP000234239"/>
    </source>
</evidence>
<feature type="transmembrane region" description="Helical" evidence="6">
    <location>
        <begin position="189"/>
        <end position="207"/>
    </location>
</feature>
<dbReference type="GO" id="GO:0051301">
    <property type="term" value="P:cell division"/>
    <property type="evidence" value="ECO:0007669"/>
    <property type="project" value="InterPro"/>
</dbReference>
<keyword evidence="2 6" id="KW-0812">Transmembrane</keyword>
<dbReference type="GO" id="GO:0005886">
    <property type="term" value="C:plasma membrane"/>
    <property type="evidence" value="ECO:0007669"/>
    <property type="project" value="TreeGrafter"/>
</dbReference>
<reference evidence="7 9" key="1">
    <citation type="journal article" date="2016" name="Genome Announc.">
        <title>Complete Genome Sequences of Aerococcus christensenii CCUG 28831T, Aerococcus sanguinicola CCUG 43001T, Aerococcus urinae CCUG 36881T, Aerococcus urinaeequi CCUG 28094T, Aerococcus urinaehominis CCUG 42038 BT, and Aerococcus viridans CCUG 4311T.</title>
        <authorList>
            <person name="Carkaci D."/>
            <person name="Dargis R."/>
            <person name="Nielsen X.C."/>
            <person name="Skovgaard O."/>
            <person name="Fuursted K."/>
            <person name="Christensen J.J."/>
        </authorList>
    </citation>
    <scope>NUCLEOTIDE SEQUENCE [LARGE SCALE GENOMIC DNA]</scope>
    <source>
        <strain evidence="7 9">CCUG43001</strain>
    </source>
</reference>
<keyword evidence="9" id="KW-1185">Reference proteome</keyword>
<feature type="transmembrane region" description="Helical" evidence="6">
    <location>
        <begin position="335"/>
        <end position="352"/>
    </location>
</feature>
<evidence type="ECO:0000313" key="7">
    <source>
        <dbReference type="EMBL" id="AMB94916.1"/>
    </source>
</evidence>
<dbReference type="GO" id="GO:0008360">
    <property type="term" value="P:regulation of cell shape"/>
    <property type="evidence" value="ECO:0007669"/>
    <property type="project" value="UniProtKB-KW"/>
</dbReference>
<comment type="subcellular location">
    <subcellularLocation>
        <location evidence="1">Membrane</location>
        <topology evidence="1">Multi-pass membrane protein</topology>
    </subcellularLocation>
</comment>
<evidence type="ECO:0000256" key="2">
    <source>
        <dbReference type="ARBA" id="ARBA00022692"/>
    </source>
</evidence>
<feature type="transmembrane region" description="Helical" evidence="6">
    <location>
        <begin position="48"/>
        <end position="68"/>
    </location>
</feature>
<evidence type="ECO:0000313" key="9">
    <source>
        <dbReference type="Proteomes" id="UP000069912"/>
    </source>
</evidence>
<dbReference type="InterPro" id="IPR001182">
    <property type="entry name" value="FtsW/RodA"/>
</dbReference>
<dbReference type="EMBL" id="CP014160">
    <property type="protein sequence ID" value="AMB94916.1"/>
    <property type="molecule type" value="Genomic_DNA"/>
</dbReference>
<keyword evidence="3" id="KW-0133">Cell shape</keyword>
<protein>
    <submittedName>
        <fullName evidence="8">FtsW/RodA/SpoVE family cell cycle protein</fullName>
    </submittedName>
    <submittedName>
        <fullName evidence="7">Rod shape-determining protein RodA</fullName>
    </submittedName>
</protein>
<proteinExistence type="predicted"/>
<dbReference type="PROSITE" id="PS00428">
    <property type="entry name" value="FTSW_RODA_SPOVE"/>
    <property type="match status" value="1"/>
</dbReference>
<dbReference type="OrthoDB" id="9768187at2"/>
<feature type="transmembrane region" description="Helical" evidence="6">
    <location>
        <begin position="80"/>
        <end position="99"/>
    </location>
</feature>
<feature type="transmembrane region" description="Helical" evidence="6">
    <location>
        <begin position="21"/>
        <end position="42"/>
    </location>
</feature>
<evidence type="ECO:0000313" key="8">
    <source>
        <dbReference type="EMBL" id="PKZ23554.1"/>
    </source>
</evidence>
<evidence type="ECO:0000256" key="6">
    <source>
        <dbReference type="SAM" id="Phobius"/>
    </source>
</evidence>
<dbReference type="AlphaFoldDB" id="A0A109RFA6"/>
<dbReference type="EMBL" id="PKGY01000001">
    <property type="protein sequence ID" value="PKZ23554.1"/>
    <property type="molecule type" value="Genomic_DNA"/>
</dbReference>
<gene>
    <name evidence="7" type="ORF">AWM72_00520</name>
    <name evidence="8" type="ORF">CYJ28_00325</name>
</gene>
<dbReference type="PANTHER" id="PTHR30474:SF1">
    <property type="entry name" value="PEPTIDOGLYCAN GLYCOSYLTRANSFERASE MRDB"/>
    <property type="match status" value="1"/>
</dbReference>
<dbReference type="InterPro" id="IPR018365">
    <property type="entry name" value="Cell_cycle_FtsW-rel_CS"/>
</dbReference>
<dbReference type="GO" id="GO:0015648">
    <property type="term" value="F:lipid-linked peptidoglycan transporter activity"/>
    <property type="evidence" value="ECO:0007669"/>
    <property type="project" value="TreeGrafter"/>
</dbReference>
<evidence type="ECO:0000256" key="1">
    <source>
        <dbReference type="ARBA" id="ARBA00004141"/>
    </source>
</evidence>
<evidence type="ECO:0000256" key="5">
    <source>
        <dbReference type="ARBA" id="ARBA00023136"/>
    </source>
</evidence>
<keyword evidence="5 6" id="KW-0472">Membrane</keyword>
<sequence length="432" mass="49475">MKRSKYQRVKNLTQTRYDFPLLLTLLALMVYSMITVFSTTYLQYEEASLLPTLMHGAWFLVGLVLVYLMMQLDRKTLFRLAPLAYFFGLFLLILVLIFYDRGLAQASGARSWFSIGGLTFQPSELMKLFYIIMMGRLVDDYTRDCNRIGYDEMAVRDQVGLDWRFLLKLFAWSLPPMLLVVLQNDFGTMLVFMMILVGIIFVSGISWHIILPTFLVITLLFLILLFLVVYDRDLLLNLGFQDYQFSRIDSWLAPFENTASESYQLSQSIKAVGSGKMFGKGLGNFEVYVPVRESDMIFSSIAENFGFIGSSLLILLYFILIYCMISAAFKTNDSFYVAMVAGIVTLFAFHIIENIGMTIGLLPLTGIPLPFISQGGSALITNMMCVGLVASIRYNERQTEKDHQQNLVIRLARKLTKEANLERFRFIRTEEV</sequence>
<keyword evidence="4 6" id="KW-1133">Transmembrane helix</keyword>
<dbReference type="Proteomes" id="UP000069912">
    <property type="component" value="Chromosome"/>
</dbReference>
<feature type="transmembrane region" description="Helical" evidence="6">
    <location>
        <begin position="214"/>
        <end position="230"/>
    </location>
</feature>
<evidence type="ECO:0000256" key="3">
    <source>
        <dbReference type="ARBA" id="ARBA00022960"/>
    </source>
</evidence>
<dbReference type="Proteomes" id="UP000234239">
    <property type="component" value="Unassembled WGS sequence"/>
</dbReference>
<reference evidence="8 10" key="3">
    <citation type="submission" date="2017-12" db="EMBL/GenBank/DDBJ databases">
        <title>Phylogenetic diversity of female urinary microbiome.</title>
        <authorList>
            <person name="Thomas-White K."/>
            <person name="Wolfe A.J."/>
        </authorList>
    </citation>
    <scope>NUCLEOTIDE SEQUENCE [LARGE SCALE GENOMIC DNA]</scope>
    <source>
        <strain evidence="8 10">UMB0139</strain>
    </source>
</reference>
<evidence type="ECO:0000256" key="4">
    <source>
        <dbReference type="ARBA" id="ARBA00022989"/>
    </source>
</evidence>
<name>A0A109RFA6_9LACT</name>
<dbReference type="Pfam" id="PF01098">
    <property type="entry name" value="FTSW_RODA_SPOVE"/>
    <property type="match status" value="1"/>
</dbReference>
<reference evidence="9" key="2">
    <citation type="submission" date="2016-01" db="EMBL/GenBank/DDBJ databases">
        <title>Six Aerococcus type strain genome sequencing and assembly using PacBio and Illumina Hiseq.</title>
        <authorList>
            <person name="Carkaci D."/>
            <person name="Dargis R."/>
            <person name="Nielsen X.C."/>
            <person name="Skovgaard O."/>
            <person name="Fuursted K."/>
            <person name="Christensen J.J."/>
        </authorList>
    </citation>
    <scope>NUCLEOTIDE SEQUENCE [LARGE SCALE GENOMIC DNA]</scope>
    <source>
        <strain evidence="9">CCUG43001</strain>
    </source>
</reference>
<dbReference type="KEGG" id="asan:AWM72_00520"/>
<feature type="transmembrane region" description="Helical" evidence="6">
    <location>
        <begin position="305"/>
        <end position="323"/>
    </location>
</feature>
<organism evidence="7 9">
    <name type="scientific">Aerococcus sanguinicola</name>
    <dbReference type="NCBI Taxonomy" id="119206"/>
    <lineage>
        <taxon>Bacteria</taxon>
        <taxon>Bacillati</taxon>
        <taxon>Bacillota</taxon>
        <taxon>Bacilli</taxon>
        <taxon>Lactobacillales</taxon>
        <taxon>Aerococcaceae</taxon>
        <taxon>Aerococcus</taxon>
    </lineage>
</organism>
<feature type="transmembrane region" description="Helical" evidence="6">
    <location>
        <begin position="372"/>
        <end position="392"/>
    </location>
</feature>
<accession>A0A109RFA6</accession>